<dbReference type="Pfam" id="PF20167">
    <property type="entry name" value="Transposase_32"/>
    <property type="match status" value="1"/>
</dbReference>
<dbReference type="EMBL" id="JASCZI010122127">
    <property type="protein sequence ID" value="MED6163749.1"/>
    <property type="molecule type" value="Genomic_DNA"/>
</dbReference>
<feature type="domain" description="Putative plant transposon protein" evidence="3">
    <location>
        <begin position="57"/>
        <end position="243"/>
    </location>
</feature>
<evidence type="ECO:0000256" key="1">
    <source>
        <dbReference type="SAM" id="Coils"/>
    </source>
</evidence>
<feature type="region of interest" description="Disordered" evidence="2">
    <location>
        <begin position="240"/>
        <end position="301"/>
    </location>
</feature>
<evidence type="ECO:0000313" key="4">
    <source>
        <dbReference type="EMBL" id="MED6163749.1"/>
    </source>
</evidence>
<dbReference type="InterPro" id="IPR046796">
    <property type="entry name" value="Transposase_32_dom"/>
</dbReference>
<feature type="compositionally biased region" description="Pro residues" evidence="2">
    <location>
        <begin position="497"/>
        <end position="506"/>
    </location>
</feature>
<keyword evidence="5" id="KW-1185">Reference proteome</keyword>
<proteinExistence type="predicted"/>
<name>A0ABU6URR2_9FABA</name>
<accession>A0ABU6URR2</accession>
<feature type="coiled-coil region" evidence="1">
    <location>
        <begin position="329"/>
        <end position="423"/>
    </location>
</feature>
<keyword evidence="1" id="KW-0175">Coiled coil</keyword>
<gene>
    <name evidence="4" type="ORF">PIB30_083033</name>
</gene>
<evidence type="ECO:0000256" key="2">
    <source>
        <dbReference type="SAM" id="MobiDB-lite"/>
    </source>
</evidence>
<dbReference type="Proteomes" id="UP001341840">
    <property type="component" value="Unassembled WGS sequence"/>
</dbReference>
<evidence type="ECO:0000259" key="3">
    <source>
        <dbReference type="Pfam" id="PF20167"/>
    </source>
</evidence>
<reference evidence="4 5" key="1">
    <citation type="journal article" date="2023" name="Plants (Basel)">
        <title>Bridging the Gap: Combining Genomics and Transcriptomics Approaches to Understand Stylosanthes scabra, an Orphan Legume from the Brazilian Caatinga.</title>
        <authorList>
            <person name="Ferreira-Neto J.R.C."/>
            <person name="da Silva M.D."/>
            <person name="Binneck E."/>
            <person name="de Melo N.F."/>
            <person name="da Silva R.H."/>
            <person name="de Melo A.L.T.M."/>
            <person name="Pandolfi V."/>
            <person name="Bustamante F.O."/>
            <person name="Brasileiro-Vidal A.C."/>
            <person name="Benko-Iseppon A.M."/>
        </authorList>
    </citation>
    <scope>NUCLEOTIDE SEQUENCE [LARGE SCALE GENOMIC DNA]</scope>
    <source>
        <tissue evidence="4">Leaves</tissue>
    </source>
</reference>
<organism evidence="4 5">
    <name type="scientific">Stylosanthes scabra</name>
    <dbReference type="NCBI Taxonomy" id="79078"/>
    <lineage>
        <taxon>Eukaryota</taxon>
        <taxon>Viridiplantae</taxon>
        <taxon>Streptophyta</taxon>
        <taxon>Embryophyta</taxon>
        <taxon>Tracheophyta</taxon>
        <taxon>Spermatophyta</taxon>
        <taxon>Magnoliopsida</taxon>
        <taxon>eudicotyledons</taxon>
        <taxon>Gunneridae</taxon>
        <taxon>Pentapetalae</taxon>
        <taxon>rosids</taxon>
        <taxon>fabids</taxon>
        <taxon>Fabales</taxon>
        <taxon>Fabaceae</taxon>
        <taxon>Papilionoideae</taxon>
        <taxon>50 kb inversion clade</taxon>
        <taxon>dalbergioids sensu lato</taxon>
        <taxon>Dalbergieae</taxon>
        <taxon>Pterocarpus clade</taxon>
        <taxon>Stylosanthes</taxon>
    </lineage>
</organism>
<protein>
    <recommendedName>
        <fullName evidence="3">Putative plant transposon protein domain-containing protein</fullName>
    </recommendedName>
</protein>
<evidence type="ECO:0000313" key="5">
    <source>
        <dbReference type="Proteomes" id="UP001341840"/>
    </source>
</evidence>
<comment type="caution">
    <text evidence="4">The sequence shown here is derived from an EMBL/GenBank/DDBJ whole genome shotgun (WGS) entry which is preliminary data.</text>
</comment>
<feature type="region of interest" description="Disordered" evidence="2">
    <location>
        <begin position="470"/>
        <end position="506"/>
    </location>
</feature>
<sequence length="506" mass="58943">MASSSAPVSIFDEHRFQKEFNQQLFKSHARRRKVIPEVGFNLDEDEYPQIMEQILLRGWRRLAAPMTGVSKLLVQEFYANAAISDEEAANEDELPYKSFVRGVKVDLSSNDIRRVMRFKRETARVETDYNTRQAIDQRLDKVLADLCIPGATWKLSSGQPTVPIQLRRTELHPLTKGWQEFIIHSLVLMGKKSEITIARAILIHCIMRGEEVRAEEIIADKTSHVPLREFRKTSKIPEESYITAKRMESTRIPRNLPQQQEDDDEDEPIPQAGGGNDEEEEQQQQHDHQQSPQQGFPNFQPRYESQYHEDLQGIEKHLSSMQFFQQSFYENMQKSQADYMEEIKQIKEKQEEMWSNNQRFQSQFRQEQERLAREIQEVRKSQISQTLVNNKRLDTEKNLQQAMEKQRRDIAEMRKQLTLWTRNTSAREAYTCWAHQQANPNLTEIPITQISDLMQTNAEKGRPMFYGCLKSDYGASTSSQADPQEPVPLRTATPIPGFQPPHPPPN</sequence>